<evidence type="ECO:0000313" key="3">
    <source>
        <dbReference type="Proteomes" id="UP001152795"/>
    </source>
</evidence>
<evidence type="ECO:0000313" key="2">
    <source>
        <dbReference type="EMBL" id="CAB4042084.1"/>
    </source>
</evidence>
<dbReference type="Proteomes" id="UP001152795">
    <property type="component" value="Unassembled WGS sequence"/>
</dbReference>
<dbReference type="InterPro" id="IPR051055">
    <property type="entry name" value="PIF1_helicase"/>
</dbReference>
<reference evidence="2" key="1">
    <citation type="submission" date="2020-04" db="EMBL/GenBank/DDBJ databases">
        <authorList>
            <person name="Alioto T."/>
            <person name="Alioto T."/>
            <person name="Gomez Garrido J."/>
        </authorList>
    </citation>
    <scope>NUCLEOTIDE SEQUENCE</scope>
    <source>
        <strain evidence="2">A484AB</strain>
    </source>
</reference>
<organism evidence="2 3">
    <name type="scientific">Paramuricea clavata</name>
    <name type="common">Red gorgonian</name>
    <name type="synonym">Violescent sea-whip</name>
    <dbReference type="NCBI Taxonomy" id="317549"/>
    <lineage>
        <taxon>Eukaryota</taxon>
        <taxon>Metazoa</taxon>
        <taxon>Cnidaria</taxon>
        <taxon>Anthozoa</taxon>
        <taxon>Octocorallia</taxon>
        <taxon>Malacalcyonacea</taxon>
        <taxon>Plexauridae</taxon>
        <taxon>Paramuricea</taxon>
    </lineage>
</organism>
<name>A0A7D9M1Z9_PARCT</name>
<dbReference type="PANTHER" id="PTHR47642">
    <property type="entry name" value="ATP-DEPENDENT DNA HELICASE"/>
    <property type="match status" value="1"/>
</dbReference>
<dbReference type="EMBL" id="CACRXK020029439">
    <property type="protein sequence ID" value="CAB4042084.1"/>
    <property type="molecule type" value="Genomic_DNA"/>
</dbReference>
<proteinExistence type="predicted"/>
<comment type="caution">
    <text evidence="2">The sequence shown here is derived from an EMBL/GenBank/DDBJ whole genome shotgun (WGS) entry which is preliminary data.</text>
</comment>
<dbReference type="AlphaFoldDB" id="A0A7D9M1Z9"/>
<keyword evidence="3" id="KW-1185">Reference proteome</keyword>
<dbReference type="Pfam" id="PF14214">
    <property type="entry name" value="Helitron_like_N"/>
    <property type="match status" value="1"/>
</dbReference>
<dbReference type="PANTHER" id="PTHR47642:SF5">
    <property type="entry name" value="ATP-DEPENDENT DNA HELICASE"/>
    <property type="match status" value="1"/>
</dbReference>
<feature type="non-terminal residue" evidence="2">
    <location>
        <position position="329"/>
    </location>
</feature>
<dbReference type="OrthoDB" id="416437at2759"/>
<sequence>MRSQDRRVAQSVPNIFYKLKKLQIKRIQDTASIAIRKCKTKGKQYKAGDLKSKASIQKLVHLDEGFRVLRNLRGSPPYFEKLKKDLFAMIRQLGTPTWFCSFSAAETRWPHLLRMLGRIVEGKDYSDQEITEMTWQKKSELIQNDPVTCARHFDHMVHLLINNFIKAKEDLDEKELKEIKANSALVVDKLAGMNYNVDLLKAWRANMDIQYVLDPYACAVYILSCITKGQRGMSKLLEKASEEAKLAECDDFSENEAIDLNQQEYQLKGGLTLVKRSTPKVIRSVRFNKVKDPENYYREQLMLYTPWRNELKDLLGTCESYLQMYELLE</sequence>
<dbReference type="InterPro" id="IPR025476">
    <property type="entry name" value="Helitron_helicase-like"/>
</dbReference>
<gene>
    <name evidence="2" type="ORF">PACLA_8A000158</name>
</gene>
<evidence type="ECO:0000259" key="1">
    <source>
        <dbReference type="Pfam" id="PF14214"/>
    </source>
</evidence>
<protein>
    <recommendedName>
        <fullName evidence="1">Helitron helicase-like domain-containing protein</fullName>
    </recommendedName>
</protein>
<feature type="domain" description="Helitron helicase-like" evidence="1">
    <location>
        <begin position="44"/>
        <end position="166"/>
    </location>
</feature>
<accession>A0A7D9M1Z9</accession>